<keyword evidence="3" id="KW-1185">Reference proteome</keyword>
<proteinExistence type="predicted"/>
<comment type="caution">
    <text evidence="2">The sequence shown here is derived from an EMBL/GenBank/DDBJ whole genome shotgun (WGS) entry which is preliminary data.</text>
</comment>
<gene>
    <name evidence="2" type="ORF">DL762_004128</name>
</gene>
<evidence type="ECO:0000313" key="3">
    <source>
        <dbReference type="Proteomes" id="UP000294003"/>
    </source>
</evidence>
<name>A0ABY0HCY0_9PEZI</name>
<accession>A0ABY0HCY0</accession>
<organism evidence="2 3">
    <name type="scientific">Monosporascus cannonballus</name>
    <dbReference type="NCBI Taxonomy" id="155416"/>
    <lineage>
        <taxon>Eukaryota</taxon>
        <taxon>Fungi</taxon>
        <taxon>Dikarya</taxon>
        <taxon>Ascomycota</taxon>
        <taxon>Pezizomycotina</taxon>
        <taxon>Sordariomycetes</taxon>
        <taxon>Xylariomycetidae</taxon>
        <taxon>Xylariales</taxon>
        <taxon>Xylariales incertae sedis</taxon>
        <taxon>Monosporascus</taxon>
    </lineage>
</organism>
<dbReference type="Proteomes" id="UP000294003">
    <property type="component" value="Unassembled WGS sequence"/>
</dbReference>
<protein>
    <submittedName>
        <fullName evidence="2">Uncharacterized protein</fullName>
    </submittedName>
</protein>
<evidence type="ECO:0000313" key="2">
    <source>
        <dbReference type="EMBL" id="RYO87735.1"/>
    </source>
</evidence>
<dbReference type="EMBL" id="QJNS01000097">
    <property type="protein sequence ID" value="RYO87735.1"/>
    <property type="molecule type" value="Genomic_DNA"/>
</dbReference>
<reference evidence="2 3" key="1">
    <citation type="submission" date="2018-06" db="EMBL/GenBank/DDBJ databases">
        <title>Complete Genomes of Monosporascus.</title>
        <authorList>
            <person name="Robinson A.J."/>
            <person name="Natvig D.O."/>
        </authorList>
    </citation>
    <scope>NUCLEOTIDE SEQUENCE [LARGE SCALE GENOMIC DNA]</scope>
    <source>
        <strain evidence="2 3">CBS 609.92</strain>
    </source>
</reference>
<evidence type="ECO:0000256" key="1">
    <source>
        <dbReference type="SAM" id="MobiDB-lite"/>
    </source>
</evidence>
<sequence length="122" mass="13439">MLLFVASFTYVAHFLRRTQARMNHDSEKPSVIPAAASGTDPSQGQGYAQRPADYPQQAIPAQYVQNQPYDPVSSNRIPPGMPGLAATMPRVKPSSIISSRCITHSERRLLVNIINHLRIISA</sequence>
<feature type="region of interest" description="Disordered" evidence="1">
    <location>
        <begin position="68"/>
        <end position="88"/>
    </location>
</feature>
<feature type="region of interest" description="Disordered" evidence="1">
    <location>
        <begin position="22"/>
        <end position="52"/>
    </location>
</feature>